<dbReference type="GO" id="GO:0006094">
    <property type="term" value="P:gluconeogenesis"/>
    <property type="evidence" value="ECO:0007669"/>
    <property type="project" value="UniProtKB-KW"/>
</dbReference>
<dbReference type="InterPro" id="IPR051318">
    <property type="entry name" value="Fe-S_L-Ser"/>
</dbReference>
<dbReference type="GO" id="GO:0046872">
    <property type="term" value="F:metal ion binding"/>
    <property type="evidence" value="ECO:0007669"/>
    <property type="project" value="UniProtKB-KW"/>
</dbReference>
<comment type="pathway">
    <text evidence="2">Carbohydrate biosynthesis; gluconeogenesis.</text>
</comment>
<dbReference type="Pfam" id="PF03313">
    <property type="entry name" value="SDH_alpha"/>
    <property type="match status" value="1"/>
</dbReference>
<evidence type="ECO:0000256" key="6">
    <source>
        <dbReference type="ARBA" id="ARBA00022723"/>
    </source>
</evidence>
<evidence type="ECO:0000313" key="14">
    <source>
        <dbReference type="Proteomes" id="UP000004416"/>
    </source>
</evidence>
<evidence type="ECO:0000256" key="3">
    <source>
        <dbReference type="ARBA" id="ARBA00008636"/>
    </source>
</evidence>
<comment type="similarity">
    <text evidence="3 11">Belongs to the iron-sulfur dependent L-serine dehydratase family.</text>
</comment>
<comment type="cofactor">
    <cofactor evidence="1 11">
        <name>[4Fe-4S] cluster</name>
        <dbReference type="ChEBI" id="CHEBI:49883"/>
    </cofactor>
</comment>
<dbReference type="Proteomes" id="UP000004416">
    <property type="component" value="Unassembled WGS sequence"/>
</dbReference>
<dbReference type="EC" id="4.3.1.17" evidence="11"/>
<reference evidence="13 14" key="1">
    <citation type="submission" date="2011-08" db="EMBL/GenBank/DDBJ databases">
        <authorList>
            <person name="Weinstock G."/>
            <person name="Sodergren E."/>
            <person name="Clifton S."/>
            <person name="Fulton L."/>
            <person name="Fulton B."/>
            <person name="Courtney L."/>
            <person name="Fronick C."/>
            <person name="Harrison M."/>
            <person name="Strong C."/>
            <person name="Farmer C."/>
            <person name="Delahaunty K."/>
            <person name="Markovic C."/>
            <person name="Hall O."/>
            <person name="Minx P."/>
            <person name="Tomlinson C."/>
            <person name="Mitreva M."/>
            <person name="Hou S."/>
            <person name="Chen J."/>
            <person name="Wollam A."/>
            <person name="Pepin K.H."/>
            <person name="Johnson M."/>
            <person name="Bhonagiri V."/>
            <person name="Zhang X."/>
            <person name="Suruliraj S."/>
            <person name="Warren W."/>
            <person name="Chinwalla A."/>
            <person name="Mardis E.R."/>
            <person name="Wilson R.K."/>
        </authorList>
    </citation>
    <scope>NUCLEOTIDE SEQUENCE [LARGE SCALE GENOMIC DNA]</scope>
    <source>
        <strain evidence="13 14">DP7</strain>
    </source>
</reference>
<evidence type="ECO:0000256" key="10">
    <source>
        <dbReference type="ARBA" id="ARBA00049406"/>
    </source>
</evidence>
<feature type="domain" description="Serine dehydratase-like alpha subunit" evidence="12">
    <location>
        <begin position="28"/>
        <end position="289"/>
    </location>
</feature>
<evidence type="ECO:0000256" key="7">
    <source>
        <dbReference type="ARBA" id="ARBA00023004"/>
    </source>
</evidence>
<keyword evidence="9 11" id="KW-0456">Lyase</keyword>
<evidence type="ECO:0000313" key="13">
    <source>
        <dbReference type="EMBL" id="EHL06227.1"/>
    </source>
</evidence>
<comment type="catalytic activity">
    <reaction evidence="10 11">
        <text>L-serine = pyruvate + NH4(+)</text>
        <dbReference type="Rhea" id="RHEA:19169"/>
        <dbReference type="ChEBI" id="CHEBI:15361"/>
        <dbReference type="ChEBI" id="CHEBI:28938"/>
        <dbReference type="ChEBI" id="CHEBI:33384"/>
        <dbReference type="EC" id="4.3.1.17"/>
    </reaction>
</comment>
<name>G9XQ21_DESHA</name>
<dbReference type="EMBL" id="AFZX01000082">
    <property type="protein sequence ID" value="EHL06227.1"/>
    <property type="molecule type" value="Genomic_DNA"/>
</dbReference>
<comment type="caution">
    <text evidence="13">The sequence shown here is derived from an EMBL/GenBank/DDBJ whole genome shotgun (WGS) entry which is preliminary data.</text>
</comment>
<evidence type="ECO:0000256" key="2">
    <source>
        <dbReference type="ARBA" id="ARBA00004742"/>
    </source>
</evidence>
<dbReference type="PATRIC" id="fig|537010.4.peg.2869"/>
<evidence type="ECO:0000256" key="11">
    <source>
        <dbReference type="RuleBase" id="RU366059"/>
    </source>
</evidence>
<organism evidence="13 14">
    <name type="scientific">Desulfitobacterium hafniense DP7</name>
    <dbReference type="NCBI Taxonomy" id="537010"/>
    <lineage>
        <taxon>Bacteria</taxon>
        <taxon>Bacillati</taxon>
        <taxon>Bacillota</taxon>
        <taxon>Clostridia</taxon>
        <taxon>Eubacteriales</taxon>
        <taxon>Desulfitobacteriaceae</taxon>
        <taxon>Desulfitobacterium</taxon>
    </lineage>
</organism>
<evidence type="ECO:0000256" key="5">
    <source>
        <dbReference type="ARBA" id="ARBA00022485"/>
    </source>
</evidence>
<evidence type="ECO:0000256" key="1">
    <source>
        <dbReference type="ARBA" id="ARBA00001966"/>
    </source>
</evidence>
<evidence type="ECO:0000256" key="4">
    <source>
        <dbReference type="ARBA" id="ARBA00022432"/>
    </source>
</evidence>
<proteinExistence type="inferred from homology"/>
<sequence>MKTNNYRKVYKEGSFMRSTMDYLALAEEKGKRLGEIVLKEQAEEAEKSQDELRKRMAANLQVMREAVQSGLRGERKSLSGLVGGEALKVETLRRSGKSLIGERVSGAIARALAVVEVNASMGKIVAAPTAGSCGVLPAVLLTAEEALGSSEEDVVTALFCAAGIGMIIADRANVSGAEGGCQAEIGSAAGMAAAAAAELAGGSPEACIHAAAIGIKSFLGLVCDPVAGLVEVPCVKRNATAATVALAAAEMALSGIASAIPLDEVIDAMNEIGKSMPCSLRETAQGGLAITPTGQRIQAEFL</sequence>
<dbReference type="NCBIfam" id="TIGR00718">
    <property type="entry name" value="sda_alpha"/>
    <property type="match status" value="1"/>
</dbReference>
<protein>
    <recommendedName>
        <fullName evidence="11">L-serine dehydratase</fullName>
        <ecNumber evidence="11">4.3.1.17</ecNumber>
    </recommendedName>
</protein>
<dbReference type="GO" id="GO:0051539">
    <property type="term" value="F:4 iron, 4 sulfur cluster binding"/>
    <property type="evidence" value="ECO:0007669"/>
    <property type="project" value="UniProtKB-UniRule"/>
</dbReference>
<gene>
    <name evidence="13" type="ORF">HMPREF0322_03067</name>
</gene>
<evidence type="ECO:0000256" key="9">
    <source>
        <dbReference type="ARBA" id="ARBA00023239"/>
    </source>
</evidence>
<accession>G9XQ21</accession>
<dbReference type="InterPro" id="IPR005130">
    <property type="entry name" value="Ser_deHydtase-like_asu"/>
</dbReference>
<keyword evidence="4 11" id="KW-0312">Gluconeogenesis</keyword>
<evidence type="ECO:0000256" key="8">
    <source>
        <dbReference type="ARBA" id="ARBA00023014"/>
    </source>
</evidence>
<evidence type="ECO:0000259" key="12">
    <source>
        <dbReference type="Pfam" id="PF03313"/>
    </source>
</evidence>
<keyword evidence="8 11" id="KW-0411">Iron-sulfur</keyword>
<keyword evidence="7 11" id="KW-0408">Iron</keyword>
<dbReference type="AlphaFoldDB" id="G9XQ21"/>
<dbReference type="PANTHER" id="PTHR30182:SF1">
    <property type="entry name" value="L-SERINE DEHYDRATASE 1"/>
    <property type="match status" value="1"/>
</dbReference>
<keyword evidence="5 11" id="KW-0004">4Fe-4S</keyword>
<dbReference type="InterPro" id="IPR004642">
    <property type="entry name" value="Ser_deHydtase_asu"/>
</dbReference>
<dbReference type="GO" id="GO:0003941">
    <property type="term" value="F:L-serine ammonia-lyase activity"/>
    <property type="evidence" value="ECO:0007669"/>
    <property type="project" value="UniProtKB-UniRule"/>
</dbReference>
<dbReference type="HOGENOM" id="CLU_022305_2_0_9"/>
<dbReference type="PANTHER" id="PTHR30182">
    <property type="entry name" value="L-SERINE DEHYDRATASE"/>
    <property type="match status" value="1"/>
</dbReference>
<keyword evidence="6 11" id="KW-0479">Metal-binding</keyword>